<keyword evidence="3" id="KW-1185">Reference proteome</keyword>
<dbReference type="EMBL" id="KN847066">
    <property type="protein sequence ID" value="KIW21985.1"/>
    <property type="molecule type" value="Genomic_DNA"/>
</dbReference>
<name>A0A0D2BUA1_9EURO</name>
<evidence type="ECO:0000313" key="2">
    <source>
        <dbReference type="EMBL" id="KIW21985.1"/>
    </source>
</evidence>
<reference evidence="2 3" key="1">
    <citation type="submission" date="2015-01" db="EMBL/GenBank/DDBJ databases">
        <title>The Genome Sequence of Cladophialophora immunda CBS83496.</title>
        <authorList>
            <consortium name="The Broad Institute Genomics Platform"/>
            <person name="Cuomo C."/>
            <person name="de Hoog S."/>
            <person name="Gorbushina A."/>
            <person name="Stielow B."/>
            <person name="Teixiera M."/>
            <person name="Abouelleil A."/>
            <person name="Chapman S.B."/>
            <person name="Priest M."/>
            <person name="Young S.K."/>
            <person name="Wortman J."/>
            <person name="Nusbaum C."/>
            <person name="Birren B."/>
        </authorList>
    </citation>
    <scope>NUCLEOTIDE SEQUENCE [LARGE SCALE GENOMIC DNA]</scope>
    <source>
        <strain evidence="2 3">CBS 83496</strain>
    </source>
</reference>
<dbReference type="VEuPathDB" id="FungiDB:PV07_12610"/>
<gene>
    <name evidence="2" type="ORF">PV07_12610</name>
</gene>
<dbReference type="AlphaFoldDB" id="A0A0D2BUA1"/>
<organism evidence="2 3">
    <name type="scientific">Cladophialophora immunda</name>
    <dbReference type="NCBI Taxonomy" id="569365"/>
    <lineage>
        <taxon>Eukaryota</taxon>
        <taxon>Fungi</taxon>
        <taxon>Dikarya</taxon>
        <taxon>Ascomycota</taxon>
        <taxon>Pezizomycotina</taxon>
        <taxon>Eurotiomycetes</taxon>
        <taxon>Chaetothyriomycetidae</taxon>
        <taxon>Chaetothyriales</taxon>
        <taxon>Herpotrichiellaceae</taxon>
        <taxon>Cladophialophora</taxon>
    </lineage>
</organism>
<accession>A0A0D2BUA1</accession>
<proteinExistence type="predicted"/>
<dbReference type="HOGENOM" id="CLU_2573680_0_0_1"/>
<evidence type="ECO:0000313" key="3">
    <source>
        <dbReference type="Proteomes" id="UP000054466"/>
    </source>
</evidence>
<protein>
    <submittedName>
        <fullName evidence="2">Uncharacterized protein</fullName>
    </submittedName>
</protein>
<evidence type="ECO:0000256" key="1">
    <source>
        <dbReference type="SAM" id="MobiDB-lite"/>
    </source>
</evidence>
<dbReference type="GeneID" id="27351804"/>
<dbReference type="OrthoDB" id="4157125at2759"/>
<sequence length="81" mass="8599">MRTAVGLPVDQYSQEAPGAFPKRRAQLMGELADLTTGINTLSHLVAEGPGPMSEESDALFGPGQFDNLPTDEAMNPESPNL</sequence>
<dbReference type="RefSeq" id="XP_016242201.1">
    <property type="nucleotide sequence ID" value="XM_016400150.1"/>
</dbReference>
<dbReference type="Proteomes" id="UP000054466">
    <property type="component" value="Unassembled WGS sequence"/>
</dbReference>
<feature type="region of interest" description="Disordered" evidence="1">
    <location>
        <begin position="45"/>
        <end position="81"/>
    </location>
</feature>